<accession>A0A0B6ZLZ5</accession>
<dbReference type="AlphaFoldDB" id="A0A0B6ZLZ5"/>
<feature type="region of interest" description="Disordered" evidence="1">
    <location>
        <begin position="52"/>
        <end position="101"/>
    </location>
</feature>
<organism evidence="2">
    <name type="scientific">Arion vulgaris</name>
    <dbReference type="NCBI Taxonomy" id="1028688"/>
    <lineage>
        <taxon>Eukaryota</taxon>
        <taxon>Metazoa</taxon>
        <taxon>Spiralia</taxon>
        <taxon>Lophotrochozoa</taxon>
        <taxon>Mollusca</taxon>
        <taxon>Gastropoda</taxon>
        <taxon>Heterobranchia</taxon>
        <taxon>Euthyneura</taxon>
        <taxon>Panpulmonata</taxon>
        <taxon>Eupulmonata</taxon>
        <taxon>Stylommatophora</taxon>
        <taxon>Helicina</taxon>
        <taxon>Arionoidea</taxon>
        <taxon>Arionidae</taxon>
        <taxon>Arion</taxon>
    </lineage>
</organism>
<evidence type="ECO:0000313" key="2">
    <source>
        <dbReference type="EMBL" id="CEK69417.1"/>
    </source>
</evidence>
<dbReference type="EMBL" id="HACG01022552">
    <property type="protein sequence ID" value="CEK69417.1"/>
    <property type="molecule type" value="Transcribed_RNA"/>
</dbReference>
<feature type="non-terminal residue" evidence="2">
    <location>
        <position position="101"/>
    </location>
</feature>
<feature type="compositionally biased region" description="Basic and acidic residues" evidence="1">
    <location>
        <begin position="52"/>
        <end position="63"/>
    </location>
</feature>
<feature type="non-terminal residue" evidence="2">
    <location>
        <position position="1"/>
    </location>
</feature>
<evidence type="ECO:0000256" key="1">
    <source>
        <dbReference type="SAM" id="MobiDB-lite"/>
    </source>
</evidence>
<gene>
    <name evidence="2" type="primary">ORF70169</name>
</gene>
<protein>
    <submittedName>
        <fullName evidence="2">Uncharacterized protein</fullName>
    </submittedName>
</protein>
<reference evidence="2" key="1">
    <citation type="submission" date="2014-12" db="EMBL/GenBank/DDBJ databases">
        <title>Insight into the proteome of Arion vulgaris.</title>
        <authorList>
            <person name="Aradska J."/>
            <person name="Bulat T."/>
            <person name="Smidak R."/>
            <person name="Sarate P."/>
            <person name="Gangsoo J."/>
            <person name="Sialana F."/>
            <person name="Bilban M."/>
            <person name="Lubec G."/>
        </authorList>
    </citation>
    <scope>NUCLEOTIDE SEQUENCE</scope>
    <source>
        <tissue evidence="2">Skin</tissue>
    </source>
</reference>
<proteinExistence type="predicted"/>
<sequence>TLPRFPNQPSEEDLTNFLTKVDEIDNVIKGMNSEDVGKRNRYMTKADELLKSVSEKGSERDREDESDGLPKTKTGFSKTCINKDAYRNEPPGTSVLQGNND</sequence>
<name>A0A0B6ZLZ5_9EUPU</name>